<feature type="domain" description="ABC transporter" evidence="13">
    <location>
        <begin position="452"/>
        <end position="678"/>
    </location>
</feature>
<evidence type="ECO:0000256" key="10">
    <source>
        <dbReference type="ARBA" id="ARBA00023180"/>
    </source>
</evidence>
<dbReference type="InterPro" id="IPR011527">
    <property type="entry name" value="ABC1_TM_dom"/>
</dbReference>
<keyword evidence="7" id="KW-0067">ATP-binding</keyword>
<dbReference type="PROSITE" id="PS50929">
    <property type="entry name" value="ABC_TM1F"/>
    <property type="match status" value="2"/>
</dbReference>
<comment type="subcellular location">
    <subcellularLocation>
        <location evidence="1">Endomembrane system</location>
        <topology evidence="1">Multi-pass membrane protein</topology>
    </subcellularLocation>
</comment>
<evidence type="ECO:0000259" key="13">
    <source>
        <dbReference type="PROSITE" id="PS50893"/>
    </source>
</evidence>
<dbReference type="FunFam" id="3.40.50.300:FF:000163">
    <property type="entry name" value="Multidrug resistance-associated protein member 4"/>
    <property type="match status" value="1"/>
</dbReference>
<dbReference type="Pfam" id="PF00005">
    <property type="entry name" value="ABC_tran"/>
    <property type="match status" value="2"/>
</dbReference>
<dbReference type="InterPro" id="IPR027417">
    <property type="entry name" value="P-loop_NTPase"/>
</dbReference>
<sequence length="1351" mass="151416">MSFEDPPTKNGKQDGTERFIMNDKPEDVSICAKIDEVGILSFISFGWVFNYLWKTYKGKAEPCTSWKCSIFDSANVNMSRLEVMWNEELKRKPDNPSLFCVVVAFMKFRLILACVIFALCLCFGFIGPTCLVRGLIAFVEDPKRADDGGVDYVYGAYIVGAMLLVEISRVLLYGACWAVSYRTGIRVRGAVLSLMYKRLMNARTQRNHTPSEIVNVCANDGQRLFDAVTFAPLVLVGPFVLVGGLIYLLKVIGWPSLAGIGVFFIFDVVQAFLGVTMIRFRNQAIKQTEQRMNLMGEVIRCIRIIKMNAWEHLFINRINEVRAKEQHSLKVAGYAVSLAIATGTIVPVVATIVTVLVVVAVGSDLKASDAFSSITVFFVMLFGIRMIPYGSRYLAEATQSIRKIQKMLLYPVYDDSLSLPRTRDVALTFKNAKFVWDVVEEKPEKANKKSKKRTATVTEVEPLKPNERNDFALNELNLTINKKELIGICGPVGSGKTSFLHSIIGQLLQDSGDFAIAGAPVLVSQVPCILNATVRENILFALSMNTQRYYRSIQCSELTKDLEIMPRNEMTEVGERGVTLSGGQRARISLARALYASKDIYLLDDIFSSIDKQVADKIFEKAIQEYLENKTVLLVTSDAEYLSKCDRIIFFKDGQISGFETHEKLLNLSNEYKDFFENYIQPTSYQSRVSSPEAGENEKVIDEKKEVAEVDDKLADEEEDFGLQEISKSVYYEYIRAGGGWLIFSFVLLAFFINVSSGIFSTYWLSKWMNDVHHNVTLENGTIIHQTLANQQDLSFYTTVYACSLFVLFFTGLFKAMVFVKVTLKAATNLHNRMLHSVLYGLTAFFDTTPTGRILNRFSKDMDEIDVKLPFSAEALLQNMIICAGFLIMIAYVFPTFLFACIPLFAIFVVFFLCFRAGIRSLKRTENISRSPLFSHVSSSLEGAVTIHSYSQTGRFIGDFKSMLDEHSGALFMFQSAMRWQAVWLDLLVVAVTFIVSSLIVVFTTSITPADAGMALAFALQMSGVFQFAVRSQTELESKLTAVERVSYYYKNIEQEDNESPDPPATWPRDGSITFDQVTLRYRSDATPALNNVSFEIPHGDKVGIVGRTGSGKSSLCNALFRLYPLESGKITISDKNISTISLKSLRKALAVIPQDPVIFAGTLRFNLDPDGSRTDDEIWKALEDVGMKESVSSFNEQLEFKLESNGSNISSGQRQLICVGRAFLRNVNILILDEATANLDSQTDKLIQQCIRTKATDKTLLLITHRLGNVTDMNRLLKVEDAKIKIEEQPSIYPSLEKQESVEIPKLGNGISPVEIIITEDESKVEEESDDDENEVTKDSETTTTTKDDN</sequence>
<feature type="transmembrane region" description="Helical" evidence="12">
    <location>
        <begin position="799"/>
        <end position="824"/>
    </location>
</feature>
<feature type="domain" description="ABC transmembrane type-1" evidence="14">
    <location>
        <begin position="746"/>
        <end position="1038"/>
    </location>
</feature>
<feature type="transmembrane region" description="Helical" evidence="12">
    <location>
        <begin position="370"/>
        <end position="387"/>
    </location>
</feature>
<dbReference type="CDD" id="cd18599">
    <property type="entry name" value="ABC_6TM_MRP5_8_9_D2"/>
    <property type="match status" value="1"/>
</dbReference>
<keyword evidence="5" id="KW-0677">Repeat</keyword>
<dbReference type="Gene3D" id="3.40.50.300">
    <property type="entry name" value="P-loop containing nucleotide triphosphate hydrolases"/>
    <property type="match status" value="2"/>
</dbReference>
<feature type="transmembrane region" description="Helical" evidence="12">
    <location>
        <begin position="255"/>
        <end position="278"/>
    </location>
</feature>
<evidence type="ECO:0000256" key="12">
    <source>
        <dbReference type="SAM" id="Phobius"/>
    </source>
</evidence>
<feature type="transmembrane region" description="Helical" evidence="12">
    <location>
        <begin position="110"/>
        <end position="136"/>
    </location>
</feature>
<dbReference type="FunFam" id="1.20.1560.10:FF:000015">
    <property type="entry name" value="multidrug resistance-associated protein 5 isoform X1"/>
    <property type="match status" value="1"/>
</dbReference>
<evidence type="ECO:0000256" key="4">
    <source>
        <dbReference type="ARBA" id="ARBA00022692"/>
    </source>
</evidence>
<keyword evidence="3" id="KW-0813">Transport</keyword>
<feature type="transmembrane region" description="Helical" evidence="12">
    <location>
        <begin position="741"/>
        <end position="765"/>
    </location>
</feature>
<feature type="transmembrane region" description="Helical" evidence="12">
    <location>
        <begin position="156"/>
        <end position="179"/>
    </location>
</feature>
<protein>
    <submittedName>
        <fullName evidence="16">Uncharacterized protein</fullName>
    </submittedName>
</protein>
<feature type="region of interest" description="Disordered" evidence="11">
    <location>
        <begin position="1321"/>
        <end position="1351"/>
    </location>
</feature>
<evidence type="ECO:0000313" key="15">
    <source>
        <dbReference type="Proteomes" id="UP000887578"/>
    </source>
</evidence>
<dbReference type="GO" id="GO:0016887">
    <property type="term" value="F:ATP hydrolysis activity"/>
    <property type="evidence" value="ECO:0007669"/>
    <property type="project" value="InterPro"/>
</dbReference>
<dbReference type="SUPFAM" id="SSF52540">
    <property type="entry name" value="P-loop containing nucleoside triphosphate hydrolases"/>
    <property type="match status" value="2"/>
</dbReference>
<evidence type="ECO:0000256" key="6">
    <source>
        <dbReference type="ARBA" id="ARBA00022741"/>
    </source>
</evidence>
<feature type="compositionally biased region" description="Basic and acidic residues" evidence="11">
    <location>
        <begin position="1336"/>
        <end position="1351"/>
    </location>
</feature>
<keyword evidence="10" id="KW-0325">Glycoprotein</keyword>
<evidence type="ECO:0000256" key="5">
    <source>
        <dbReference type="ARBA" id="ARBA00022737"/>
    </source>
</evidence>
<name>A0A914QV33_9BILA</name>
<evidence type="ECO:0000256" key="9">
    <source>
        <dbReference type="ARBA" id="ARBA00023136"/>
    </source>
</evidence>
<feature type="compositionally biased region" description="Acidic residues" evidence="11">
    <location>
        <begin position="1321"/>
        <end position="1335"/>
    </location>
</feature>
<dbReference type="SMART" id="SM00382">
    <property type="entry name" value="AAA"/>
    <property type="match status" value="2"/>
</dbReference>
<keyword evidence="15" id="KW-1185">Reference proteome</keyword>
<dbReference type="PROSITE" id="PS00211">
    <property type="entry name" value="ABC_TRANSPORTER_1"/>
    <property type="match status" value="2"/>
</dbReference>
<evidence type="ECO:0000256" key="1">
    <source>
        <dbReference type="ARBA" id="ARBA00004127"/>
    </source>
</evidence>
<dbReference type="Proteomes" id="UP000887578">
    <property type="component" value="Unplaced"/>
</dbReference>
<dbReference type="CDD" id="cd03244">
    <property type="entry name" value="ABCC_MRP_domain2"/>
    <property type="match status" value="1"/>
</dbReference>
<evidence type="ECO:0000256" key="11">
    <source>
        <dbReference type="SAM" id="MobiDB-lite"/>
    </source>
</evidence>
<dbReference type="FunFam" id="1.20.1560.10:FF:000162">
    <property type="entry name" value="Predicted protein"/>
    <property type="match status" value="1"/>
</dbReference>
<reference evidence="16" key="1">
    <citation type="submission" date="2022-11" db="UniProtKB">
        <authorList>
            <consortium name="WormBaseParasite"/>
        </authorList>
    </citation>
    <scope>IDENTIFICATION</scope>
</reference>
<feature type="transmembrane region" description="Helical" evidence="12">
    <location>
        <begin position="869"/>
        <end position="891"/>
    </location>
</feature>
<accession>A0A914QV33</accession>
<dbReference type="InterPro" id="IPR017871">
    <property type="entry name" value="ABC_transporter-like_CS"/>
</dbReference>
<organism evidence="15 16">
    <name type="scientific">Panagrolaimus davidi</name>
    <dbReference type="NCBI Taxonomy" id="227884"/>
    <lineage>
        <taxon>Eukaryota</taxon>
        <taxon>Metazoa</taxon>
        <taxon>Ecdysozoa</taxon>
        <taxon>Nematoda</taxon>
        <taxon>Chromadorea</taxon>
        <taxon>Rhabditida</taxon>
        <taxon>Tylenchina</taxon>
        <taxon>Panagrolaimomorpha</taxon>
        <taxon>Panagrolaimoidea</taxon>
        <taxon>Panagrolaimidae</taxon>
        <taxon>Panagrolaimus</taxon>
    </lineage>
</organism>
<feature type="transmembrane region" description="Helical" evidence="12">
    <location>
        <begin position="983"/>
        <end position="1006"/>
    </location>
</feature>
<dbReference type="InterPro" id="IPR003593">
    <property type="entry name" value="AAA+_ATPase"/>
</dbReference>
<feature type="transmembrane region" description="Helical" evidence="12">
    <location>
        <begin position="897"/>
        <end position="915"/>
    </location>
</feature>
<dbReference type="PANTHER" id="PTHR24223:SF447">
    <property type="entry name" value="MULTIDRUG RESISTANCE-ASSOCIATED PROTEIN 5"/>
    <property type="match status" value="1"/>
</dbReference>
<evidence type="ECO:0000256" key="3">
    <source>
        <dbReference type="ARBA" id="ARBA00022448"/>
    </source>
</evidence>
<dbReference type="InterPro" id="IPR050173">
    <property type="entry name" value="ABC_transporter_C-like"/>
</dbReference>
<dbReference type="CDD" id="cd03250">
    <property type="entry name" value="ABCC_MRP_domain1"/>
    <property type="match status" value="1"/>
</dbReference>
<dbReference type="CDD" id="cd18592">
    <property type="entry name" value="ABC_6TM_MRP5_8_9_D1"/>
    <property type="match status" value="1"/>
</dbReference>
<keyword evidence="4 12" id="KW-0812">Transmembrane</keyword>
<dbReference type="PROSITE" id="PS50893">
    <property type="entry name" value="ABC_TRANSPORTER_2"/>
    <property type="match status" value="2"/>
</dbReference>
<proteinExistence type="inferred from homology"/>
<dbReference type="FunFam" id="3.40.50.300:FF:000997">
    <property type="entry name" value="Multidrug resistance-associated protein 1"/>
    <property type="match status" value="1"/>
</dbReference>
<dbReference type="WBParaSite" id="PDA_v2.g8038.t1">
    <property type="protein sequence ID" value="PDA_v2.g8038.t1"/>
    <property type="gene ID" value="PDA_v2.g8038"/>
</dbReference>
<keyword evidence="8 12" id="KW-1133">Transmembrane helix</keyword>
<feature type="transmembrane region" description="Helical" evidence="12">
    <location>
        <begin position="331"/>
        <end position="358"/>
    </location>
</feature>
<dbReference type="GO" id="GO:0005524">
    <property type="term" value="F:ATP binding"/>
    <property type="evidence" value="ECO:0007669"/>
    <property type="project" value="UniProtKB-KW"/>
</dbReference>
<dbReference type="GO" id="GO:0012505">
    <property type="term" value="C:endomembrane system"/>
    <property type="evidence" value="ECO:0007669"/>
    <property type="project" value="UniProtKB-SubCell"/>
</dbReference>
<evidence type="ECO:0000313" key="16">
    <source>
        <dbReference type="WBParaSite" id="PDA_v2.g8038.t1"/>
    </source>
</evidence>
<feature type="transmembrane region" description="Helical" evidence="12">
    <location>
        <begin position="230"/>
        <end position="249"/>
    </location>
</feature>
<feature type="domain" description="ABC transmembrane type-1" evidence="14">
    <location>
        <begin position="112"/>
        <end position="396"/>
    </location>
</feature>
<feature type="domain" description="ABC transporter" evidence="13">
    <location>
        <begin position="1073"/>
        <end position="1307"/>
    </location>
</feature>
<dbReference type="GO" id="GO:0140359">
    <property type="term" value="F:ABC-type transporter activity"/>
    <property type="evidence" value="ECO:0007669"/>
    <property type="project" value="InterPro"/>
</dbReference>
<dbReference type="SUPFAM" id="SSF90123">
    <property type="entry name" value="ABC transporter transmembrane region"/>
    <property type="match status" value="2"/>
</dbReference>
<dbReference type="InterPro" id="IPR003439">
    <property type="entry name" value="ABC_transporter-like_ATP-bd"/>
</dbReference>
<dbReference type="GO" id="GO:0016020">
    <property type="term" value="C:membrane"/>
    <property type="evidence" value="ECO:0007669"/>
    <property type="project" value="InterPro"/>
</dbReference>
<keyword evidence="9 12" id="KW-0472">Membrane</keyword>
<dbReference type="Gene3D" id="1.20.1560.10">
    <property type="entry name" value="ABC transporter type 1, transmembrane domain"/>
    <property type="match status" value="2"/>
</dbReference>
<keyword evidence="6" id="KW-0547">Nucleotide-binding</keyword>
<comment type="similarity">
    <text evidence="2">Belongs to the ABC transporter superfamily. ABCC family. Conjugate transporter (TC 3.A.1.208) subfamily.</text>
</comment>
<dbReference type="InterPro" id="IPR036640">
    <property type="entry name" value="ABC1_TM_sf"/>
</dbReference>
<dbReference type="Pfam" id="PF00664">
    <property type="entry name" value="ABC_membrane"/>
    <property type="match status" value="2"/>
</dbReference>
<evidence type="ECO:0000259" key="14">
    <source>
        <dbReference type="PROSITE" id="PS50929"/>
    </source>
</evidence>
<evidence type="ECO:0000256" key="2">
    <source>
        <dbReference type="ARBA" id="ARBA00009726"/>
    </source>
</evidence>
<dbReference type="PANTHER" id="PTHR24223">
    <property type="entry name" value="ATP-BINDING CASSETTE SUB-FAMILY C"/>
    <property type="match status" value="1"/>
</dbReference>
<evidence type="ECO:0000256" key="7">
    <source>
        <dbReference type="ARBA" id="ARBA00022840"/>
    </source>
</evidence>
<evidence type="ECO:0000256" key="8">
    <source>
        <dbReference type="ARBA" id="ARBA00022989"/>
    </source>
</evidence>